<sequence>MADVEQTSPEDVKNQTYYEKLMENPYVKQAINVYSKTKEIHPLVNSTLTAAEQKAFDSYNTLYVKPKENACEYLSYGQEKAKNAVETSKQAAILGGTYGIGAAVVLTQFSLALSAGGASMILDQVDNAKQIGAGTLSSLRQAQLAIEHRIMSAVHQAQRMAMVPIEKISENTNALLDILDAAIENALQVKVTNAPEATITQRVSNLASVIVQGLSQKAHNHVIDPVNDQVNILLEKLSKSFILVDVLRAQKQWVVDKVGEVSSTVSEYKKQIETEAAQYKVAPEEMLMKSIRSTSLQLSERLKSLREKGQNVFGDNNRIDSAIDYLEKLEKNFTDAENVYKVRDEVLNEARQRLTEFTTLASNLLVRPQTE</sequence>
<accession>A0A8S1FCP8</accession>
<comment type="similarity">
    <text evidence="2">Belongs to the perilipin family.</text>
</comment>
<keyword evidence="4" id="KW-0175">Coiled coil</keyword>
<reference evidence="5 6" key="1">
    <citation type="submission" date="2020-04" db="EMBL/GenBank/DDBJ databases">
        <authorList>
            <person name="Laetsch R D."/>
            <person name="Stevens L."/>
            <person name="Kumar S."/>
            <person name="Blaxter L. M."/>
        </authorList>
    </citation>
    <scope>NUCLEOTIDE SEQUENCE [LARGE SCALE GENOMIC DNA]</scope>
</reference>
<proteinExistence type="inferred from homology"/>
<keyword evidence="3" id="KW-0551">Lipid droplet</keyword>
<dbReference type="InterPro" id="IPR004279">
    <property type="entry name" value="Perilipin"/>
</dbReference>
<evidence type="ECO:0000256" key="2">
    <source>
        <dbReference type="ARBA" id="ARBA00006311"/>
    </source>
</evidence>
<gene>
    <name evidence="5" type="ORF">CBOVIS_LOCUS10475</name>
</gene>
<dbReference type="OrthoDB" id="5869556at2759"/>
<dbReference type="AlphaFoldDB" id="A0A8S1FCP8"/>
<comment type="caution">
    <text evidence="5">The sequence shown here is derived from an EMBL/GenBank/DDBJ whole genome shotgun (WGS) entry which is preliminary data.</text>
</comment>
<protein>
    <submittedName>
        <fullName evidence="5">Uncharacterized protein</fullName>
    </submittedName>
</protein>
<evidence type="ECO:0000256" key="4">
    <source>
        <dbReference type="SAM" id="Coils"/>
    </source>
</evidence>
<dbReference type="GO" id="GO:0005811">
    <property type="term" value="C:lipid droplet"/>
    <property type="evidence" value="ECO:0007669"/>
    <property type="project" value="UniProtKB-SubCell"/>
</dbReference>
<evidence type="ECO:0000256" key="3">
    <source>
        <dbReference type="ARBA" id="ARBA00022677"/>
    </source>
</evidence>
<feature type="coiled-coil region" evidence="4">
    <location>
        <begin position="288"/>
        <end position="339"/>
    </location>
</feature>
<comment type="subcellular location">
    <subcellularLocation>
        <location evidence="1">Lipid droplet</location>
    </subcellularLocation>
</comment>
<dbReference type="Proteomes" id="UP000494206">
    <property type="component" value="Unassembled WGS sequence"/>
</dbReference>
<keyword evidence="6" id="KW-1185">Reference proteome</keyword>
<evidence type="ECO:0000256" key="1">
    <source>
        <dbReference type="ARBA" id="ARBA00004502"/>
    </source>
</evidence>
<dbReference type="Pfam" id="PF03036">
    <property type="entry name" value="Perilipin"/>
    <property type="match status" value="1"/>
</dbReference>
<name>A0A8S1FCP8_9PELO</name>
<organism evidence="5 6">
    <name type="scientific">Caenorhabditis bovis</name>
    <dbReference type="NCBI Taxonomy" id="2654633"/>
    <lineage>
        <taxon>Eukaryota</taxon>
        <taxon>Metazoa</taxon>
        <taxon>Ecdysozoa</taxon>
        <taxon>Nematoda</taxon>
        <taxon>Chromadorea</taxon>
        <taxon>Rhabditida</taxon>
        <taxon>Rhabditina</taxon>
        <taxon>Rhabditomorpha</taxon>
        <taxon>Rhabditoidea</taxon>
        <taxon>Rhabditidae</taxon>
        <taxon>Peloderinae</taxon>
        <taxon>Caenorhabditis</taxon>
    </lineage>
</organism>
<evidence type="ECO:0000313" key="5">
    <source>
        <dbReference type="EMBL" id="CAB3408731.1"/>
    </source>
</evidence>
<evidence type="ECO:0000313" key="6">
    <source>
        <dbReference type="Proteomes" id="UP000494206"/>
    </source>
</evidence>
<dbReference type="EMBL" id="CADEPM010000007">
    <property type="protein sequence ID" value="CAB3408731.1"/>
    <property type="molecule type" value="Genomic_DNA"/>
</dbReference>